<evidence type="ECO:0000313" key="7">
    <source>
        <dbReference type="EMBL" id="CAD7405280.1"/>
    </source>
</evidence>
<gene>
    <name evidence="7" type="ORF">TCEB3V08_LOCUS7913</name>
</gene>
<dbReference type="GO" id="GO:0005886">
    <property type="term" value="C:plasma membrane"/>
    <property type="evidence" value="ECO:0007669"/>
    <property type="project" value="TreeGrafter"/>
</dbReference>
<keyword evidence="6" id="KW-0325">Glycoprotein</keyword>
<dbReference type="GO" id="GO:0045879">
    <property type="term" value="P:negative regulation of smoothened signaling pathway"/>
    <property type="evidence" value="ECO:0007669"/>
    <property type="project" value="TreeGrafter"/>
</dbReference>
<keyword evidence="4" id="KW-1133">Transmembrane helix</keyword>
<dbReference type="GO" id="GO:0008158">
    <property type="term" value="F:hedgehog receptor activity"/>
    <property type="evidence" value="ECO:0007669"/>
    <property type="project" value="TreeGrafter"/>
</dbReference>
<sequence>MLTGTGTHRWVPILSQLEGLFFPNYVRACASERPFKQRVRTSLPLCRDVAESPPSPPSIVVGSGPPGYVDPATLCVWSGLLYTRCVKAANSVIEKVSIAVRIQGLKYNEGGRLERELHYTEAALGEADASTHQLVIQAPKDPGASLLHPAALLTHLQVLRAATAVTVHLFDM</sequence>
<keyword evidence="3" id="KW-0812">Transmembrane</keyword>
<comment type="similarity">
    <text evidence="2">Belongs to the patched family.</text>
</comment>
<protein>
    <submittedName>
        <fullName evidence="7">Uncharacterized protein</fullName>
    </submittedName>
</protein>
<evidence type="ECO:0000256" key="4">
    <source>
        <dbReference type="ARBA" id="ARBA00022989"/>
    </source>
</evidence>
<reference evidence="7" key="1">
    <citation type="submission" date="2020-11" db="EMBL/GenBank/DDBJ databases">
        <authorList>
            <person name="Tran Van P."/>
        </authorList>
    </citation>
    <scope>NUCLEOTIDE SEQUENCE</scope>
</reference>
<organism evidence="7">
    <name type="scientific">Timema cristinae</name>
    <name type="common">Walking stick</name>
    <dbReference type="NCBI Taxonomy" id="61476"/>
    <lineage>
        <taxon>Eukaryota</taxon>
        <taxon>Metazoa</taxon>
        <taxon>Ecdysozoa</taxon>
        <taxon>Arthropoda</taxon>
        <taxon>Hexapoda</taxon>
        <taxon>Insecta</taxon>
        <taxon>Pterygota</taxon>
        <taxon>Neoptera</taxon>
        <taxon>Polyneoptera</taxon>
        <taxon>Phasmatodea</taxon>
        <taxon>Timematodea</taxon>
        <taxon>Timematoidea</taxon>
        <taxon>Timematidae</taxon>
        <taxon>Timema</taxon>
    </lineage>
</organism>
<dbReference type="AlphaFoldDB" id="A0A7R9D2B8"/>
<evidence type="ECO:0000256" key="2">
    <source>
        <dbReference type="ARBA" id="ARBA00005585"/>
    </source>
</evidence>
<evidence type="ECO:0000256" key="3">
    <source>
        <dbReference type="ARBA" id="ARBA00022692"/>
    </source>
</evidence>
<evidence type="ECO:0000256" key="1">
    <source>
        <dbReference type="ARBA" id="ARBA00004141"/>
    </source>
</evidence>
<dbReference type="GO" id="GO:0005119">
    <property type="term" value="F:smoothened binding"/>
    <property type="evidence" value="ECO:0007669"/>
    <property type="project" value="TreeGrafter"/>
</dbReference>
<comment type="subcellular location">
    <subcellularLocation>
        <location evidence="1">Membrane</location>
        <topology evidence="1">Multi-pass membrane protein</topology>
    </subcellularLocation>
</comment>
<dbReference type="GO" id="GO:0097108">
    <property type="term" value="F:hedgehog family protein binding"/>
    <property type="evidence" value="ECO:0007669"/>
    <property type="project" value="TreeGrafter"/>
</dbReference>
<evidence type="ECO:0000256" key="5">
    <source>
        <dbReference type="ARBA" id="ARBA00023136"/>
    </source>
</evidence>
<dbReference type="EMBL" id="OC319403">
    <property type="protein sequence ID" value="CAD7405280.1"/>
    <property type="molecule type" value="Genomic_DNA"/>
</dbReference>
<keyword evidence="5" id="KW-0472">Membrane</keyword>
<dbReference type="PANTHER" id="PTHR46022">
    <property type="entry name" value="PROTEIN PATCHED"/>
    <property type="match status" value="1"/>
</dbReference>
<name>A0A7R9D2B8_TIMCR</name>
<evidence type="ECO:0000256" key="6">
    <source>
        <dbReference type="ARBA" id="ARBA00023180"/>
    </source>
</evidence>
<proteinExistence type="inferred from homology"/>
<dbReference type="PANTHER" id="PTHR46022:SF1">
    <property type="entry name" value="PROTEIN PATCHED"/>
    <property type="match status" value="1"/>
</dbReference>
<accession>A0A7R9D2B8</accession>